<evidence type="ECO:0000256" key="1">
    <source>
        <dbReference type="SAM" id="MobiDB-lite"/>
    </source>
</evidence>
<organism evidence="2 3">
    <name type="scientific">Cirrhinus mrigala</name>
    <name type="common">Mrigala</name>
    <dbReference type="NCBI Taxonomy" id="683832"/>
    <lineage>
        <taxon>Eukaryota</taxon>
        <taxon>Metazoa</taxon>
        <taxon>Chordata</taxon>
        <taxon>Craniata</taxon>
        <taxon>Vertebrata</taxon>
        <taxon>Euteleostomi</taxon>
        <taxon>Actinopterygii</taxon>
        <taxon>Neopterygii</taxon>
        <taxon>Teleostei</taxon>
        <taxon>Ostariophysi</taxon>
        <taxon>Cypriniformes</taxon>
        <taxon>Cyprinidae</taxon>
        <taxon>Labeoninae</taxon>
        <taxon>Labeonini</taxon>
        <taxon>Cirrhinus</taxon>
    </lineage>
</organism>
<reference evidence="2 3" key="1">
    <citation type="submission" date="2024-05" db="EMBL/GenBank/DDBJ databases">
        <title>Genome sequencing and assembly of Indian major carp, Cirrhinus mrigala (Hamilton, 1822).</title>
        <authorList>
            <person name="Mohindra V."/>
            <person name="Chowdhury L.M."/>
            <person name="Lal K."/>
            <person name="Jena J.K."/>
        </authorList>
    </citation>
    <scope>NUCLEOTIDE SEQUENCE [LARGE SCALE GENOMIC DNA]</scope>
    <source>
        <strain evidence="2">CM1030</strain>
        <tissue evidence="2">Blood</tissue>
    </source>
</reference>
<feature type="compositionally biased region" description="Basic and acidic residues" evidence="1">
    <location>
        <begin position="50"/>
        <end position="60"/>
    </location>
</feature>
<keyword evidence="3" id="KW-1185">Reference proteome</keyword>
<dbReference type="EMBL" id="JAMKFB020000022">
    <property type="protein sequence ID" value="KAL0159971.1"/>
    <property type="molecule type" value="Genomic_DNA"/>
</dbReference>
<protein>
    <submittedName>
        <fullName evidence="2">Uncharacterized protein</fullName>
    </submittedName>
</protein>
<accession>A0ABD0NFH1</accession>
<proteinExistence type="predicted"/>
<sequence>LPPLSESSRRSGLRQLSGELIARILASLPEGSLRGGGTRESPWLSSYWGHGDRGMDQANG</sequence>
<name>A0ABD0NFH1_CIRMR</name>
<evidence type="ECO:0000313" key="3">
    <source>
        <dbReference type="Proteomes" id="UP001529510"/>
    </source>
</evidence>
<gene>
    <name evidence="2" type="ORF">M9458_043696</name>
</gene>
<comment type="caution">
    <text evidence="2">The sequence shown here is derived from an EMBL/GenBank/DDBJ whole genome shotgun (WGS) entry which is preliminary data.</text>
</comment>
<feature type="region of interest" description="Disordered" evidence="1">
    <location>
        <begin position="30"/>
        <end position="60"/>
    </location>
</feature>
<dbReference type="Proteomes" id="UP001529510">
    <property type="component" value="Unassembled WGS sequence"/>
</dbReference>
<feature type="non-terminal residue" evidence="2">
    <location>
        <position position="60"/>
    </location>
</feature>
<feature type="non-terminal residue" evidence="2">
    <location>
        <position position="1"/>
    </location>
</feature>
<dbReference type="AlphaFoldDB" id="A0ABD0NFH1"/>
<evidence type="ECO:0000313" key="2">
    <source>
        <dbReference type="EMBL" id="KAL0159971.1"/>
    </source>
</evidence>